<evidence type="ECO:0000256" key="1">
    <source>
        <dbReference type="SAM" id="MobiDB-lite"/>
    </source>
</evidence>
<name>A0ABP1HGU9_9EUKA</name>
<proteinExistence type="predicted"/>
<dbReference type="EMBL" id="CAXDID020000031">
    <property type="protein sequence ID" value="CAL5994234.1"/>
    <property type="molecule type" value="Genomic_DNA"/>
</dbReference>
<evidence type="ECO:0000313" key="2">
    <source>
        <dbReference type="EMBL" id="CAL5994234.1"/>
    </source>
</evidence>
<protein>
    <submittedName>
        <fullName evidence="2">Hypothetical_protein</fullName>
    </submittedName>
</protein>
<gene>
    <name evidence="2" type="ORF">HINF_LOCUS13453</name>
</gene>
<feature type="region of interest" description="Disordered" evidence="1">
    <location>
        <begin position="1"/>
        <end position="36"/>
    </location>
</feature>
<comment type="caution">
    <text evidence="2">The sequence shown here is derived from an EMBL/GenBank/DDBJ whole genome shotgun (WGS) entry which is preliminary data.</text>
</comment>
<organism evidence="2 3">
    <name type="scientific">Hexamita inflata</name>
    <dbReference type="NCBI Taxonomy" id="28002"/>
    <lineage>
        <taxon>Eukaryota</taxon>
        <taxon>Metamonada</taxon>
        <taxon>Diplomonadida</taxon>
        <taxon>Hexamitidae</taxon>
        <taxon>Hexamitinae</taxon>
        <taxon>Hexamita</taxon>
    </lineage>
</organism>
<keyword evidence="3" id="KW-1185">Reference proteome</keyword>
<reference evidence="2 3" key="1">
    <citation type="submission" date="2024-07" db="EMBL/GenBank/DDBJ databases">
        <authorList>
            <person name="Akdeniz Z."/>
        </authorList>
    </citation>
    <scope>NUCLEOTIDE SEQUENCE [LARGE SCALE GENOMIC DNA]</scope>
</reference>
<accession>A0ABP1HGU9</accession>
<evidence type="ECO:0000313" key="3">
    <source>
        <dbReference type="Proteomes" id="UP001642409"/>
    </source>
</evidence>
<feature type="region of interest" description="Disordered" evidence="1">
    <location>
        <begin position="265"/>
        <end position="284"/>
    </location>
</feature>
<dbReference type="Proteomes" id="UP001642409">
    <property type="component" value="Unassembled WGS sequence"/>
</dbReference>
<feature type="compositionally biased region" description="Polar residues" evidence="1">
    <location>
        <begin position="20"/>
        <end position="30"/>
    </location>
</feature>
<feature type="region of interest" description="Disordered" evidence="1">
    <location>
        <begin position="290"/>
        <end position="372"/>
    </location>
</feature>
<feature type="compositionally biased region" description="Low complexity" evidence="1">
    <location>
        <begin position="269"/>
        <end position="278"/>
    </location>
</feature>
<feature type="compositionally biased region" description="Basic and acidic residues" evidence="1">
    <location>
        <begin position="319"/>
        <end position="336"/>
    </location>
</feature>
<sequence>MIEKNAQPHKLARSPGRLPNSIQQRENSLNSPSQLKQSLKNQLLKANYELSTIQEKLKITKIPPIISTRTKQPKLLVKSYREKLEVQNTFLQFGKTPMQIAYDDLLSELKQMDLTDKEIAKKVIVKEKILIETHLEEQTNHAHDMKEQAEQRCKIKLEQMVQVQPMLYSKQKATAFTHVHQDQKHRITCTQANNGLAISASIDQDYQMQKINNIQSDIEQDLVHQDPQPQPQLVKQDSAININTNNSSTTHAISKNGSVVKDQDLLMAPSSKSPSTKKITQDKILVDQKLNNDTTESQKHIPPKTNNPEPVPPTPDQNKQNEPKTDQNEINNEIKTENPQPIKKKKAKTAVPNPETVNAPISPFDPPKEIIQ</sequence>